<protein>
    <submittedName>
        <fullName evidence="1">Uncharacterized protein</fullName>
    </submittedName>
</protein>
<reference evidence="1" key="1">
    <citation type="journal article" date="2020" name="G3 (Bethesda)">
        <title>High-Quality Assemblies for Three Invasive Social Wasps from the &lt;i&gt;Vespula&lt;/i&gt; Genus.</title>
        <authorList>
            <person name="Harrop T.W.R."/>
            <person name="Guhlin J."/>
            <person name="McLaughlin G.M."/>
            <person name="Permina E."/>
            <person name="Stockwell P."/>
            <person name="Gilligan J."/>
            <person name="Le Lec M.F."/>
            <person name="Gruber M.A.M."/>
            <person name="Quinn O."/>
            <person name="Lovegrove M."/>
            <person name="Duncan E.J."/>
            <person name="Remnant E.J."/>
            <person name="Van Eeckhoven J."/>
            <person name="Graham B."/>
            <person name="Knapp R.A."/>
            <person name="Langford K.W."/>
            <person name="Kronenberg Z."/>
            <person name="Press M.O."/>
            <person name="Eacker S.M."/>
            <person name="Wilson-Rankin E.E."/>
            <person name="Purcell J."/>
            <person name="Lester P.J."/>
            <person name="Dearden P.K."/>
        </authorList>
    </citation>
    <scope>NUCLEOTIDE SEQUENCE</scope>
    <source>
        <strain evidence="1">Volc-1</strain>
    </source>
</reference>
<evidence type="ECO:0000313" key="2">
    <source>
        <dbReference type="Proteomes" id="UP000600918"/>
    </source>
</evidence>
<organism evidence="1 2">
    <name type="scientific">Vespula pensylvanica</name>
    <name type="common">Western yellow jacket</name>
    <name type="synonym">Wasp</name>
    <dbReference type="NCBI Taxonomy" id="30213"/>
    <lineage>
        <taxon>Eukaryota</taxon>
        <taxon>Metazoa</taxon>
        <taxon>Ecdysozoa</taxon>
        <taxon>Arthropoda</taxon>
        <taxon>Hexapoda</taxon>
        <taxon>Insecta</taxon>
        <taxon>Pterygota</taxon>
        <taxon>Neoptera</taxon>
        <taxon>Endopterygota</taxon>
        <taxon>Hymenoptera</taxon>
        <taxon>Apocrita</taxon>
        <taxon>Aculeata</taxon>
        <taxon>Vespoidea</taxon>
        <taxon>Vespidae</taxon>
        <taxon>Vespinae</taxon>
        <taxon>Vespula</taxon>
    </lineage>
</organism>
<name>A0A834NX85_VESPE</name>
<sequence>MGSQRRDSCPRPLLRKFPLEPLDISIFSQRTSQNIFKQVRDAPDDLPSIGIGPRQVRTKHLALYPCQTPGDRGDPRFES</sequence>
<evidence type="ECO:0000313" key="1">
    <source>
        <dbReference type="EMBL" id="KAF7420268.1"/>
    </source>
</evidence>
<dbReference type="Proteomes" id="UP000600918">
    <property type="component" value="Unassembled WGS sequence"/>
</dbReference>
<accession>A0A834NX85</accession>
<keyword evidence="2" id="KW-1185">Reference proteome</keyword>
<gene>
    <name evidence="1" type="ORF">H0235_010565</name>
</gene>
<comment type="caution">
    <text evidence="1">The sequence shown here is derived from an EMBL/GenBank/DDBJ whole genome shotgun (WGS) entry which is preliminary data.</text>
</comment>
<dbReference type="EMBL" id="JACSDY010000009">
    <property type="protein sequence ID" value="KAF7420268.1"/>
    <property type="molecule type" value="Genomic_DNA"/>
</dbReference>
<proteinExistence type="predicted"/>
<dbReference type="AlphaFoldDB" id="A0A834NX85"/>